<sequence>MMLLCFEKEVYMVYELKKLLGIKGVRWIIFLSFAVAILLPLYFIFDYETVQMIDNKAEVYKGYVGLNARKEYFSKIGGFVTEENIKDEITRYRTANIPDITLDESEYYRIINEAYSSYKDNSLDIKRVNNIPFYSRWKEKIYEKIDFKYKAYDDDEIQQVRVALDNFAVPFYLEFYEHWVIFFKSSFVFCCILLLGVVFCSSQLFPYEKVTHMDLVLGTLNPKILRKMAWDKMLAVSVCFIVLFVICNLIIISLTILPFYNEGWNMQIQLLPGFFTAIYAWTIKDMFFWYMIVSIGSILSMSFITFFIGNIVKEMYLTILLSLLVVSANFSIAYLPDAFKIVKRYMEISPVNGINLFGIITSMHNFRVLGKTFLSGEIIIAVILLTILFSFLLNLILFPRRLKNN</sequence>
<feature type="transmembrane region" description="Helical" evidence="1">
    <location>
        <begin position="315"/>
        <end position="336"/>
    </location>
</feature>
<organism evidence="2 3">
    <name type="scientific">Lachnoanaerobaculum saburreum DSM 3986</name>
    <dbReference type="NCBI Taxonomy" id="887325"/>
    <lineage>
        <taxon>Bacteria</taxon>
        <taxon>Bacillati</taxon>
        <taxon>Bacillota</taxon>
        <taxon>Clostridia</taxon>
        <taxon>Lachnospirales</taxon>
        <taxon>Lachnospiraceae</taxon>
        <taxon>Lachnoanaerobaculum</taxon>
    </lineage>
</organism>
<feature type="transmembrane region" description="Helical" evidence="1">
    <location>
        <begin position="233"/>
        <end position="257"/>
    </location>
</feature>
<comment type="caution">
    <text evidence="2">The sequence shown here is derived from an EMBL/GenBank/DDBJ whole genome shotgun (WGS) entry which is preliminary data.</text>
</comment>
<reference evidence="2 3" key="1">
    <citation type="submission" date="2010-12" db="EMBL/GenBank/DDBJ databases">
        <authorList>
            <person name="Muzny D."/>
            <person name="Qin X."/>
            <person name="Deng J."/>
            <person name="Jiang H."/>
            <person name="Liu Y."/>
            <person name="Qu J."/>
            <person name="Song X.-Z."/>
            <person name="Zhang L."/>
            <person name="Thornton R."/>
            <person name="Coyle M."/>
            <person name="Francisco L."/>
            <person name="Jackson L."/>
            <person name="Javaid M."/>
            <person name="Korchina V."/>
            <person name="Kovar C."/>
            <person name="Mata R."/>
            <person name="Mathew T."/>
            <person name="Ngo R."/>
            <person name="Nguyen L."/>
            <person name="Nguyen N."/>
            <person name="Okwuonu G."/>
            <person name="Ongeri F."/>
            <person name="Pham C."/>
            <person name="Simmons D."/>
            <person name="Wilczek-Boney K."/>
            <person name="Hale W."/>
            <person name="Jakkamsetti A."/>
            <person name="Pham P."/>
            <person name="Ruth R."/>
            <person name="San Lucas F."/>
            <person name="Warren J."/>
            <person name="Zhang J."/>
            <person name="Zhao Z."/>
            <person name="Zhou C."/>
            <person name="Zhu D."/>
            <person name="Lee S."/>
            <person name="Bess C."/>
            <person name="Blankenburg K."/>
            <person name="Forbes L."/>
            <person name="Fu Q."/>
            <person name="Gubbala S."/>
            <person name="Hirani K."/>
            <person name="Jayaseelan J.C."/>
            <person name="Lara F."/>
            <person name="Munidasa M."/>
            <person name="Palculict T."/>
            <person name="Patil S."/>
            <person name="Pu L.-L."/>
            <person name="Saada N."/>
            <person name="Tang L."/>
            <person name="Weissenberger G."/>
            <person name="Zhu Y."/>
            <person name="Hemphill L."/>
            <person name="Shang Y."/>
            <person name="Youmans B."/>
            <person name="Ayvaz T."/>
            <person name="Ross M."/>
            <person name="Santibanez J."/>
            <person name="Aqrawi P."/>
            <person name="Gross S."/>
            <person name="Joshi V."/>
            <person name="Fowler G."/>
            <person name="Nazareth L."/>
            <person name="Reid J."/>
            <person name="Worley K."/>
            <person name="Petrosino J."/>
            <person name="Highlander S."/>
            <person name="Gibbs R."/>
        </authorList>
    </citation>
    <scope>NUCLEOTIDE SEQUENCE [LARGE SCALE GENOMIC DNA]</scope>
    <source>
        <strain evidence="2 3">DSM 3986</strain>
    </source>
</reference>
<dbReference type="HOGENOM" id="CLU_682777_0_0_9"/>
<keyword evidence="1" id="KW-1133">Transmembrane helix</keyword>
<protein>
    <recommendedName>
        <fullName evidence="4">ABC-2 type transporter</fullName>
    </recommendedName>
</protein>
<dbReference type="EMBL" id="AEPW01000071">
    <property type="protein sequence ID" value="EFU76439.1"/>
    <property type="molecule type" value="Genomic_DNA"/>
</dbReference>
<evidence type="ECO:0000256" key="1">
    <source>
        <dbReference type="SAM" id="Phobius"/>
    </source>
</evidence>
<keyword evidence="1" id="KW-0472">Membrane</keyword>
<dbReference type="eggNOG" id="COG1668">
    <property type="taxonomic scope" value="Bacteria"/>
</dbReference>
<evidence type="ECO:0000313" key="3">
    <source>
        <dbReference type="Proteomes" id="UP000003434"/>
    </source>
</evidence>
<dbReference type="AlphaFoldDB" id="E6LNZ8"/>
<accession>E6LNZ8</accession>
<gene>
    <name evidence="2" type="ORF">HMPREF0381_1683</name>
</gene>
<keyword evidence="1" id="KW-0812">Transmembrane</keyword>
<evidence type="ECO:0008006" key="4">
    <source>
        <dbReference type="Google" id="ProtNLM"/>
    </source>
</evidence>
<feature type="transmembrane region" description="Helical" evidence="1">
    <location>
        <begin position="288"/>
        <end position="309"/>
    </location>
</feature>
<evidence type="ECO:0000313" key="2">
    <source>
        <dbReference type="EMBL" id="EFU76439.1"/>
    </source>
</evidence>
<name>E6LNZ8_9FIRM</name>
<feature type="transmembrane region" description="Helical" evidence="1">
    <location>
        <begin position="179"/>
        <end position="200"/>
    </location>
</feature>
<dbReference type="Proteomes" id="UP000003434">
    <property type="component" value="Unassembled WGS sequence"/>
</dbReference>
<proteinExistence type="predicted"/>
<feature type="transmembrane region" description="Helical" evidence="1">
    <location>
        <begin position="27"/>
        <end position="45"/>
    </location>
</feature>
<feature type="transmembrane region" description="Helical" evidence="1">
    <location>
        <begin position="378"/>
        <end position="398"/>
    </location>
</feature>